<proteinExistence type="predicted"/>
<name>A0AAW0XWG3_CHEQU</name>
<sequence length="182" mass="20191">SALHEESLHRKRSFSDVALNTVDERGLTLWNTDTIDLSRTAPPDLGYSLLPNKYGSSGVGSARGDTPTSRSPSIHRRLNSLAPLDQGSARSFIPPLSAVSRRSRPGHTHEFHSDPEDDFDEEDKSEEYYYEEDEVEEEEVEEDLLAEDKSSSRPRSSATTLDSGISVFSVSNEFDAATENVK</sequence>
<feature type="compositionally biased region" description="Acidic residues" evidence="1">
    <location>
        <begin position="115"/>
        <end position="145"/>
    </location>
</feature>
<comment type="caution">
    <text evidence="2">The sequence shown here is derived from an EMBL/GenBank/DDBJ whole genome shotgun (WGS) entry which is preliminary data.</text>
</comment>
<feature type="region of interest" description="Disordered" evidence="1">
    <location>
        <begin position="38"/>
        <end position="160"/>
    </location>
</feature>
<dbReference type="Proteomes" id="UP001445076">
    <property type="component" value="Unassembled WGS sequence"/>
</dbReference>
<feature type="non-terminal residue" evidence="2">
    <location>
        <position position="182"/>
    </location>
</feature>
<organism evidence="2 3">
    <name type="scientific">Cherax quadricarinatus</name>
    <name type="common">Australian red claw crayfish</name>
    <dbReference type="NCBI Taxonomy" id="27406"/>
    <lineage>
        <taxon>Eukaryota</taxon>
        <taxon>Metazoa</taxon>
        <taxon>Ecdysozoa</taxon>
        <taxon>Arthropoda</taxon>
        <taxon>Crustacea</taxon>
        <taxon>Multicrustacea</taxon>
        <taxon>Malacostraca</taxon>
        <taxon>Eumalacostraca</taxon>
        <taxon>Eucarida</taxon>
        <taxon>Decapoda</taxon>
        <taxon>Pleocyemata</taxon>
        <taxon>Astacidea</taxon>
        <taxon>Parastacoidea</taxon>
        <taxon>Parastacidae</taxon>
        <taxon>Cherax</taxon>
    </lineage>
</organism>
<dbReference type="AlphaFoldDB" id="A0AAW0XWG3"/>
<feature type="non-terminal residue" evidence="2">
    <location>
        <position position="1"/>
    </location>
</feature>
<evidence type="ECO:0000313" key="2">
    <source>
        <dbReference type="EMBL" id="KAK8744019.1"/>
    </source>
</evidence>
<reference evidence="2 3" key="1">
    <citation type="journal article" date="2024" name="BMC Genomics">
        <title>Genome assembly of redclaw crayfish (Cherax quadricarinatus) provides insights into its immune adaptation and hypoxia tolerance.</title>
        <authorList>
            <person name="Liu Z."/>
            <person name="Zheng J."/>
            <person name="Li H."/>
            <person name="Fang K."/>
            <person name="Wang S."/>
            <person name="He J."/>
            <person name="Zhou D."/>
            <person name="Weng S."/>
            <person name="Chi M."/>
            <person name="Gu Z."/>
            <person name="He J."/>
            <person name="Li F."/>
            <person name="Wang M."/>
        </authorList>
    </citation>
    <scope>NUCLEOTIDE SEQUENCE [LARGE SCALE GENOMIC DNA]</scope>
    <source>
        <strain evidence="2">ZL_2023a</strain>
    </source>
</reference>
<accession>A0AAW0XWG3</accession>
<evidence type="ECO:0000313" key="3">
    <source>
        <dbReference type="Proteomes" id="UP001445076"/>
    </source>
</evidence>
<keyword evidence="3" id="KW-1185">Reference proteome</keyword>
<protein>
    <submittedName>
        <fullName evidence="2">Uncharacterized protein</fullName>
    </submittedName>
</protein>
<dbReference type="EMBL" id="JARKIK010000023">
    <property type="protein sequence ID" value="KAK8744019.1"/>
    <property type="molecule type" value="Genomic_DNA"/>
</dbReference>
<gene>
    <name evidence="2" type="ORF">OTU49_000965</name>
</gene>
<evidence type="ECO:0000256" key="1">
    <source>
        <dbReference type="SAM" id="MobiDB-lite"/>
    </source>
</evidence>